<name>A0A0C3E2K3_9AGAM</name>
<evidence type="ECO:0000313" key="1">
    <source>
        <dbReference type="EMBL" id="KIM62291.1"/>
    </source>
</evidence>
<protein>
    <submittedName>
        <fullName evidence="1">Uncharacterized protein</fullName>
    </submittedName>
</protein>
<proteinExistence type="predicted"/>
<reference evidence="1 2" key="1">
    <citation type="submission" date="2014-04" db="EMBL/GenBank/DDBJ databases">
        <authorList>
            <consortium name="DOE Joint Genome Institute"/>
            <person name="Kuo A."/>
            <person name="Kohler A."/>
            <person name="Nagy L.G."/>
            <person name="Floudas D."/>
            <person name="Copeland A."/>
            <person name="Barry K.W."/>
            <person name="Cichocki N."/>
            <person name="Veneault-Fourrey C."/>
            <person name="LaButti K."/>
            <person name="Lindquist E.A."/>
            <person name="Lipzen A."/>
            <person name="Lundell T."/>
            <person name="Morin E."/>
            <person name="Murat C."/>
            <person name="Sun H."/>
            <person name="Tunlid A."/>
            <person name="Henrissat B."/>
            <person name="Grigoriev I.V."/>
            <person name="Hibbett D.S."/>
            <person name="Martin F."/>
            <person name="Nordberg H.P."/>
            <person name="Cantor M.N."/>
            <person name="Hua S.X."/>
        </authorList>
    </citation>
    <scope>NUCLEOTIDE SEQUENCE [LARGE SCALE GENOMIC DNA]</scope>
    <source>
        <strain evidence="1 2">Foug A</strain>
    </source>
</reference>
<evidence type="ECO:0000313" key="2">
    <source>
        <dbReference type="Proteomes" id="UP000053989"/>
    </source>
</evidence>
<dbReference type="EMBL" id="KN822043">
    <property type="protein sequence ID" value="KIM62291.1"/>
    <property type="molecule type" value="Genomic_DNA"/>
</dbReference>
<organism evidence="1 2">
    <name type="scientific">Scleroderma citrinum Foug A</name>
    <dbReference type="NCBI Taxonomy" id="1036808"/>
    <lineage>
        <taxon>Eukaryota</taxon>
        <taxon>Fungi</taxon>
        <taxon>Dikarya</taxon>
        <taxon>Basidiomycota</taxon>
        <taxon>Agaricomycotina</taxon>
        <taxon>Agaricomycetes</taxon>
        <taxon>Agaricomycetidae</taxon>
        <taxon>Boletales</taxon>
        <taxon>Sclerodermatineae</taxon>
        <taxon>Sclerodermataceae</taxon>
        <taxon>Scleroderma</taxon>
    </lineage>
</organism>
<gene>
    <name evidence="1" type="ORF">SCLCIDRAFT_25044</name>
</gene>
<dbReference type="InParanoid" id="A0A0C3E2K3"/>
<reference evidence="2" key="2">
    <citation type="submission" date="2015-01" db="EMBL/GenBank/DDBJ databases">
        <title>Evolutionary Origins and Diversification of the Mycorrhizal Mutualists.</title>
        <authorList>
            <consortium name="DOE Joint Genome Institute"/>
            <consortium name="Mycorrhizal Genomics Consortium"/>
            <person name="Kohler A."/>
            <person name="Kuo A."/>
            <person name="Nagy L.G."/>
            <person name="Floudas D."/>
            <person name="Copeland A."/>
            <person name="Barry K.W."/>
            <person name="Cichocki N."/>
            <person name="Veneault-Fourrey C."/>
            <person name="LaButti K."/>
            <person name="Lindquist E.A."/>
            <person name="Lipzen A."/>
            <person name="Lundell T."/>
            <person name="Morin E."/>
            <person name="Murat C."/>
            <person name="Riley R."/>
            <person name="Ohm R."/>
            <person name="Sun H."/>
            <person name="Tunlid A."/>
            <person name="Henrissat B."/>
            <person name="Grigoriev I.V."/>
            <person name="Hibbett D.S."/>
            <person name="Martin F."/>
        </authorList>
    </citation>
    <scope>NUCLEOTIDE SEQUENCE [LARGE SCALE GENOMIC DNA]</scope>
    <source>
        <strain evidence="2">Foug A</strain>
    </source>
</reference>
<keyword evidence="2" id="KW-1185">Reference proteome</keyword>
<dbReference type="HOGENOM" id="CLU_2851052_0_0_1"/>
<sequence>MSTPISMAELSHTNLSRILTAACNQLNGHEGKTVQDEKTLVPTIPSQSSAFDAIEDLGAGHLMKK</sequence>
<dbReference type="AlphaFoldDB" id="A0A0C3E2K3"/>
<dbReference type="Proteomes" id="UP000053989">
    <property type="component" value="Unassembled WGS sequence"/>
</dbReference>
<accession>A0A0C3E2K3</accession>